<dbReference type="Proteomes" id="UP000005012">
    <property type="component" value="Chromosome"/>
</dbReference>
<feature type="transmembrane region" description="Helical" evidence="7">
    <location>
        <begin position="340"/>
        <end position="359"/>
    </location>
</feature>
<dbReference type="OrthoDB" id="6565796at2"/>
<evidence type="ECO:0000256" key="4">
    <source>
        <dbReference type="ARBA" id="ARBA00022989"/>
    </source>
</evidence>
<evidence type="ECO:0000256" key="2">
    <source>
        <dbReference type="ARBA" id="ARBA00022475"/>
    </source>
</evidence>
<feature type="compositionally biased region" description="Basic and acidic residues" evidence="6">
    <location>
        <begin position="1"/>
        <end position="12"/>
    </location>
</feature>
<dbReference type="PANTHER" id="PTHR32309">
    <property type="entry name" value="TYROSINE-PROTEIN KINASE"/>
    <property type="match status" value="1"/>
</dbReference>
<comment type="subcellular location">
    <subcellularLocation>
        <location evidence="1">Cell membrane</location>
        <topology evidence="1">Multi-pass membrane protein</topology>
    </subcellularLocation>
</comment>
<evidence type="ECO:0000256" key="3">
    <source>
        <dbReference type="ARBA" id="ARBA00022692"/>
    </source>
</evidence>
<accession>A0A140NJ16</accession>
<evidence type="ECO:0000256" key="5">
    <source>
        <dbReference type="ARBA" id="ARBA00023136"/>
    </source>
</evidence>
<feature type="region of interest" description="Disordered" evidence="6">
    <location>
        <begin position="1"/>
        <end position="21"/>
    </location>
</feature>
<dbReference type="InterPro" id="IPR050445">
    <property type="entry name" value="Bact_polysacc_biosynth/exp"/>
</dbReference>
<sequence>MSTDRESPDGKTAKGKQVSPFNSQQSDEIDLMALFAVLLRNKLLIIVITVVITLISIFVVFQLPQKWSSTAVVIPPSSEEIKDINTLSAQLSVLDVKIDLSAQQIFNAFIDQYRSKVNQEAYVRSTNYFKKLSEQVNSTDKENEQQRLVNTIISNNIGLKDQSKEKNSTSSDIILTFVAPTPSEAQDLLSGYVRYTATKVREQFKKDIQNAIAQQLVYANETFKQEVTKIRSEYDVKVERLKRAIDIAKAAGVRKPIVSDSAIISDDPDYPIALGTEALEKKLAIELQNRDIALLNEDLQIRQHYIKNLSELDIDTLDFIPAKFILAPDLPTQKDSPKSVLIIMLSAILGFILSCAYVLSRELYRDYHKNNS</sequence>
<dbReference type="RefSeq" id="WP_014656552.1">
    <property type="nucleotide sequence ID" value="NC_017731.1"/>
</dbReference>
<dbReference type="GO" id="GO:0004713">
    <property type="term" value="F:protein tyrosine kinase activity"/>
    <property type="evidence" value="ECO:0007669"/>
    <property type="project" value="TreeGrafter"/>
</dbReference>
<evidence type="ECO:0000256" key="7">
    <source>
        <dbReference type="SAM" id="Phobius"/>
    </source>
</evidence>
<dbReference type="SUPFAM" id="SSF160355">
    <property type="entry name" value="Bacterial polysaccharide co-polymerase-like"/>
    <property type="match status" value="1"/>
</dbReference>
<dbReference type="PATRIC" id="fig|1157951.4.peg.973"/>
<organism evidence="9 10">
    <name type="scientific">Providencia stuartii (strain MRSN 2154)</name>
    <dbReference type="NCBI Taxonomy" id="1157951"/>
    <lineage>
        <taxon>Bacteria</taxon>
        <taxon>Pseudomonadati</taxon>
        <taxon>Pseudomonadota</taxon>
        <taxon>Gammaproteobacteria</taxon>
        <taxon>Enterobacterales</taxon>
        <taxon>Morganellaceae</taxon>
        <taxon>Providencia</taxon>
    </lineage>
</organism>
<dbReference type="PANTHER" id="PTHR32309:SF13">
    <property type="entry name" value="FERRIC ENTEROBACTIN TRANSPORT PROTEIN FEPE"/>
    <property type="match status" value="1"/>
</dbReference>
<dbReference type="EMBL" id="CP003488">
    <property type="protein sequence ID" value="AFH92863.1"/>
    <property type="molecule type" value="Genomic_DNA"/>
</dbReference>
<dbReference type="Gene3D" id="3.30.1890.10">
    <property type="entry name" value="FepE-like"/>
    <property type="match status" value="1"/>
</dbReference>
<evidence type="ECO:0000259" key="8">
    <source>
        <dbReference type="Pfam" id="PF02706"/>
    </source>
</evidence>
<dbReference type="NCBIfam" id="NF007699">
    <property type="entry name" value="PRK10381.1"/>
    <property type="match status" value="1"/>
</dbReference>
<dbReference type="GeneID" id="93518350"/>
<reference evidence="10" key="2">
    <citation type="submission" date="2012-04" db="EMBL/GenBank/DDBJ databases">
        <title>Complete genome sequence of Providencia stuartii clinical isolate MRSN 2154.</title>
        <authorList>
            <person name="Clifford R.J."/>
            <person name="Hang J."/>
            <person name="Riley M.C."/>
            <person name="Onmus-Leone F."/>
            <person name="Kuschner R.A."/>
            <person name="Lesho E.P."/>
            <person name="Waterman P.E."/>
        </authorList>
    </citation>
    <scope>NUCLEOTIDE SEQUENCE [LARGE SCALE GENOMIC DNA]</scope>
    <source>
        <strain evidence="10">MRSN 2154</strain>
    </source>
</reference>
<evidence type="ECO:0000256" key="6">
    <source>
        <dbReference type="SAM" id="MobiDB-lite"/>
    </source>
</evidence>
<gene>
    <name evidence="9" type="ordered locus">S70_04915</name>
</gene>
<keyword evidence="2" id="KW-1003">Cell membrane</keyword>
<evidence type="ECO:0000256" key="1">
    <source>
        <dbReference type="ARBA" id="ARBA00004651"/>
    </source>
</evidence>
<dbReference type="InterPro" id="IPR003856">
    <property type="entry name" value="LPS_length_determ_N"/>
</dbReference>
<feature type="transmembrane region" description="Helical" evidence="7">
    <location>
        <begin position="43"/>
        <end position="63"/>
    </location>
</feature>
<protein>
    <submittedName>
        <fullName evidence="9">LPS O-antigen length regulator</fullName>
    </submittedName>
</protein>
<keyword evidence="5 7" id="KW-0472">Membrane</keyword>
<evidence type="ECO:0000313" key="10">
    <source>
        <dbReference type="Proteomes" id="UP000005012"/>
    </source>
</evidence>
<dbReference type="Pfam" id="PF02706">
    <property type="entry name" value="Wzz"/>
    <property type="match status" value="1"/>
</dbReference>
<dbReference type="Gene3D" id="1.10.287.210">
    <property type="match status" value="1"/>
</dbReference>
<dbReference type="AlphaFoldDB" id="A0A140NJ16"/>
<keyword evidence="4 7" id="KW-1133">Transmembrane helix</keyword>
<dbReference type="KEGG" id="psi:S70_04915"/>
<keyword evidence="3 7" id="KW-0812">Transmembrane</keyword>
<evidence type="ECO:0000313" key="9">
    <source>
        <dbReference type="EMBL" id="AFH92863.1"/>
    </source>
</evidence>
<reference evidence="9 10" key="1">
    <citation type="journal article" date="2012" name="J. Bacteriol.">
        <title>Complete Genome Sequence of Providencia stuartii Clinical Isolate MRSN 2154.</title>
        <authorList>
            <person name="Clifford R.J."/>
            <person name="Hang J."/>
            <person name="Riley M.C."/>
            <person name="Onmus-Leone F."/>
            <person name="Kuschner R.A."/>
            <person name="Lesho E.P."/>
            <person name="Waterman P.E."/>
        </authorList>
    </citation>
    <scope>NUCLEOTIDE SEQUENCE [LARGE SCALE GENOMIC DNA]</scope>
    <source>
        <strain evidence="9 10">MRSN 2154</strain>
    </source>
</reference>
<name>A0A140NJ16_PROSM</name>
<dbReference type="GO" id="GO:0005886">
    <property type="term" value="C:plasma membrane"/>
    <property type="evidence" value="ECO:0007669"/>
    <property type="project" value="UniProtKB-SubCell"/>
</dbReference>
<feature type="domain" description="Polysaccharide chain length determinant N-terminal" evidence="8">
    <location>
        <begin position="27"/>
        <end position="124"/>
    </location>
</feature>
<dbReference type="HOGENOM" id="CLU_060925_3_0_6"/>
<proteinExistence type="predicted"/>